<reference evidence="1 2" key="1">
    <citation type="submission" date="2020-12" db="EMBL/GenBank/DDBJ databases">
        <title>Bacterial novel species Adhaeribacter sp. BT258 isolated from soil.</title>
        <authorList>
            <person name="Jung H.-Y."/>
        </authorList>
    </citation>
    <scope>NUCLEOTIDE SEQUENCE [LARGE SCALE GENOMIC DNA]</scope>
    <source>
        <strain evidence="1 2">BT258</strain>
    </source>
</reference>
<evidence type="ECO:0000313" key="1">
    <source>
        <dbReference type="EMBL" id="MBK0403206.1"/>
    </source>
</evidence>
<organism evidence="1 2">
    <name type="scientific">Adhaeribacter terrigena</name>
    <dbReference type="NCBI Taxonomy" id="2793070"/>
    <lineage>
        <taxon>Bacteria</taxon>
        <taxon>Pseudomonadati</taxon>
        <taxon>Bacteroidota</taxon>
        <taxon>Cytophagia</taxon>
        <taxon>Cytophagales</taxon>
        <taxon>Hymenobacteraceae</taxon>
        <taxon>Adhaeribacter</taxon>
    </lineage>
</organism>
<name>A0ABS1C205_9BACT</name>
<comment type="caution">
    <text evidence="1">The sequence shown here is derived from an EMBL/GenBank/DDBJ whole genome shotgun (WGS) entry which is preliminary data.</text>
</comment>
<dbReference type="EMBL" id="JAEHFX010000004">
    <property type="protein sequence ID" value="MBK0403206.1"/>
    <property type="molecule type" value="Genomic_DNA"/>
</dbReference>
<gene>
    <name evidence="1" type="ORF">I5M27_09430</name>
</gene>
<dbReference type="Proteomes" id="UP000644147">
    <property type="component" value="Unassembled WGS sequence"/>
</dbReference>
<dbReference type="RefSeq" id="WP_200505965.1">
    <property type="nucleotide sequence ID" value="NZ_JAEHFX010000004.1"/>
</dbReference>
<evidence type="ECO:0000313" key="2">
    <source>
        <dbReference type="Proteomes" id="UP000644147"/>
    </source>
</evidence>
<proteinExistence type="predicted"/>
<protein>
    <recommendedName>
        <fullName evidence="3">DUF4595 domain-containing protein</fullName>
    </recommendedName>
</protein>
<sequence>MKKVNGLILGLAVLLAFGCGGDEKKKEDPTPETLPQKNCRVIEQVNANGSKNTFVYNSDGKISRINYLLPAPNTSYHVEISYNTAGNIAEEKTIKDKNEYESGNLYSYNADNLPDKIKNYLVMNGDPVVNGFREYKYNASKQVIKINYFSVPDTVLNFYKVYSYSSPNLVVEKQYQRDASGSFYLAQTVTTQYDNNKHPYLALGYYYYPRLVSANNVLKKNFEYRTGTMSEVAFTYVYNSQGYPVQQTTVENRSSGSTNTWTYDCQ</sequence>
<keyword evidence="2" id="KW-1185">Reference proteome</keyword>
<accession>A0ABS1C205</accession>
<dbReference type="PROSITE" id="PS51257">
    <property type="entry name" value="PROKAR_LIPOPROTEIN"/>
    <property type="match status" value="1"/>
</dbReference>
<evidence type="ECO:0008006" key="3">
    <source>
        <dbReference type="Google" id="ProtNLM"/>
    </source>
</evidence>